<dbReference type="InterPro" id="IPR018085">
    <property type="entry name" value="Ura-DNA_Glyclase_AS"/>
</dbReference>
<feature type="domain" description="Uracil-DNA glycosylase-like" evidence="12">
    <location>
        <begin position="50"/>
        <end position="211"/>
    </location>
</feature>
<dbReference type="PANTHER" id="PTHR11264:SF0">
    <property type="entry name" value="URACIL-DNA GLYCOSYLASE"/>
    <property type="match status" value="1"/>
</dbReference>
<dbReference type="Pfam" id="PF03167">
    <property type="entry name" value="UDG"/>
    <property type="match status" value="1"/>
</dbReference>
<dbReference type="HAMAP" id="MF_00148">
    <property type="entry name" value="UDG"/>
    <property type="match status" value="1"/>
</dbReference>
<sequence>MEVTIEPGWKAILKEEFEKPYFKNLVEFVKNEYSSTKCFPPGKQIFSAFNHTPFNDVKVVIIGQDPYHGDGQAHGLCFSVGENVATPPSLKNIFEEIRTDIGTPIPSNGNLERWADQGVLLLNATLTVRAHQAGSHQNRGWEKFTDAIIEKLSQEREGLVFMLWGGPAKKKGAKVDNSKHLVLTSGHPSPLAANRGYWFGNKHFSKTNDYLEEKGKKPIAW</sequence>
<dbReference type="PANTHER" id="PTHR11264">
    <property type="entry name" value="URACIL-DNA GLYCOSYLASE"/>
    <property type="match status" value="1"/>
</dbReference>
<dbReference type="InterPro" id="IPR002043">
    <property type="entry name" value="UDG_fam1"/>
</dbReference>
<dbReference type="SMART" id="SM00986">
    <property type="entry name" value="UDG"/>
    <property type="match status" value="1"/>
</dbReference>
<comment type="caution">
    <text evidence="13">The sequence shown here is derived from an EMBL/GenBank/DDBJ whole genome shotgun (WGS) entry which is preliminary data.</text>
</comment>
<dbReference type="CDD" id="cd10027">
    <property type="entry name" value="UDG-F1-like"/>
    <property type="match status" value="1"/>
</dbReference>
<keyword evidence="6 9" id="KW-0227">DNA damage</keyword>
<comment type="catalytic activity">
    <reaction evidence="1 9 11">
        <text>Hydrolyzes single-stranded DNA or mismatched double-stranded DNA and polynucleotides, releasing free uracil.</text>
        <dbReference type="EC" id="3.2.2.27"/>
    </reaction>
</comment>
<dbReference type="STRING" id="1385699.A7A78_00455"/>
<gene>
    <name evidence="9" type="primary">ung</name>
    <name evidence="13" type="ORF">A7A78_00455</name>
</gene>
<protein>
    <recommendedName>
        <fullName evidence="5 9">Uracil-DNA glycosylase</fullName>
        <shortName evidence="9">UDG</shortName>
        <ecNumber evidence="4 9">3.2.2.27</ecNumber>
    </recommendedName>
</protein>
<proteinExistence type="inferred from homology"/>
<dbReference type="FunFam" id="3.40.470.10:FF:000001">
    <property type="entry name" value="Uracil-DNA glycosylase"/>
    <property type="match status" value="1"/>
</dbReference>
<dbReference type="PROSITE" id="PS00130">
    <property type="entry name" value="U_DNA_GLYCOSYLASE"/>
    <property type="match status" value="1"/>
</dbReference>
<organism evidence="13 14">
    <name type="scientific">Aequorivita soesokkakensis</name>
    <dbReference type="NCBI Taxonomy" id="1385699"/>
    <lineage>
        <taxon>Bacteria</taxon>
        <taxon>Pseudomonadati</taxon>
        <taxon>Bacteroidota</taxon>
        <taxon>Flavobacteriia</taxon>
        <taxon>Flavobacteriales</taxon>
        <taxon>Flavobacteriaceae</taxon>
        <taxon>Aequorivita</taxon>
    </lineage>
</organism>
<dbReference type="Proteomes" id="UP000077552">
    <property type="component" value="Unassembled WGS sequence"/>
</dbReference>
<dbReference type="GO" id="GO:0004844">
    <property type="term" value="F:uracil DNA N-glycosylase activity"/>
    <property type="evidence" value="ECO:0007669"/>
    <property type="project" value="UniProtKB-UniRule"/>
</dbReference>
<dbReference type="NCBIfam" id="NF003592">
    <property type="entry name" value="PRK05254.1-5"/>
    <property type="match status" value="1"/>
</dbReference>
<dbReference type="SMART" id="SM00987">
    <property type="entry name" value="UreE_C"/>
    <property type="match status" value="1"/>
</dbReference>
<evidence type="ECO:0000256" key="8">
    <source>
        <dbReference type="ARBA" id="ARBA00023204"/>
    </source>
</evidence>
<dbReference type="AlphaFoldDB" id="A0A1A9LGU5"/>
<evidence type="ECO:0000256" key="6">
    <source>
        <dbReference type="ARBA" id="ARBA00022763"/>
    </source>
</evidence>
<comment type="subcellular location">
    <subcellularLocation>
        <location evidence="9">Cytoplasm</location>
    </subcellularLocation>
</comment>
<accession>A0A1A9LGU5</accession>
<dbReference type="SUPFAM" id="SSF52141">
    <property type="entry name" value="Uracil-DNA glycosylase-like"/>
    <property type="match status" value="1"/>
</dbReference>
<dbReference type="GO" id="GO:0005737">
    <property type="term" value="C:cytoplasm"/>
    <property type="evidence" value="ECO:0007669"/>
    <property type="project" value="UniProtKB-SubCell"/>
</dbReference>
<evidence type="ECO:0000313" key="14">
    <source>
        <dbReference type="Proteomes" id="UP000077552"/>
    </source>
</evidence>
<dbReference type="InterPro" id="IPR036895">
    <property type="entry name" value="Uracil-DNA_glycosylase-like_sf"/>
</dbReference>
<evidence type="ECO:0000256" key="2">
    <source>
        <dbReference type="ARBA" id="ARBA00002631"/>
    </source>
</evidence>
<dbReference type="NCBIfam" id="NF003589">
    <property type="entry name" value="PRK05254.1-2"/>
    <property type="match status" value="1"/>
</dbReference>
<dbReference type="NCBIfam" id="TIGR00628">
    <property type="entry name" value="ung"/>
    <property type="match status" value="1"/>
</dbReference>
<dbReference type="OrthoDB" id="9804372at2"/>
<comment type="function">
    <text evidence="2 9 11">Excises uracil residues from the DNA which can arise as a result of misincorporation of dUMP residues by DNA polymerase or due to deamination of cytosine.</text>
</comment>
<evidence type="ECO:0000256" key="1">
    <source>
        <dbReference type="ARBA" id="ARBA00001400"/>
    </source>
</evidence>
<dbReference type="GO" id="GO:0097510">
    <property type="term" value="P:base-excision repair, AP site formation via deaminated base removal"/>
    <property type="evidence" value="ECO:0007669"/>
    <property type="project" value="TreeGrafter"/>
</dbReference>
<reference evidence="13 14" key="1">
    <citation type="submission" date="2016-05" db="EMBL/GenBank/DDBJ databases">
        <title>Genome sequencing of Vitellibacter soesokkakensis RSSK-12.</title>
        <authorList>
            <person name="Thevarajoo S."/>
            <person name="Selvaratnam C."/>
            <person name="Goh K.M."/>
            <person name="Chan K.-G."/>
            <person name="Chong C.S."/>
        </authorList>
    </citation>
    <scope>NUCLEOTIDE SEQUENCE [LARGE SCALE GENOMIC DNA]</scope>
    <source>
        <strain evidence="13 14">RSSK-12</strain>
    </source>
</reference>
<evidence type="ECO:0000256" key="5">
    <source>
        <dbReference type="ARBA" id="ARBA00018429"/>
    </source>
</evidence>
<evidence type="ECO:0000259" key="12">
    <source>
        <dbReference type="SMART" id="SM00986"/>
    </source>
</evidence>
<feature type="active site" description="Proton acceptor" evidence="9 10">
    <location>
        <position position="65"/>
    </location>
</feature>
<comment type="similarity">
    <text evidence="3 9 11">Belongs to the uracil-DNA glycosylase (UDG) superfamily. UNG family.</text>
</comment>
<evidence type="ECO:0000256" key="10">
    <source>
        <dbReference type="PROSITE-ProRule" id="PRU10072"/>
    </source>
</evidence>
<evidence type="ECO:0000313" key="13">
    <source>
        <dbReference type="EMBL" id="OAD92423.1"/>
    </source>
</evidence>
<evidence type="ECO:0000256" key="11">
    <source>
        <dbReference type="RuleBase" id="RU003780"/>
    </source>
</evidence>
<evidence type="ECO:0000256" key="9">
    <source>
        <dbReference type="HAMAP-Rule" id="MF_00148"/>
    </source>
</evidence>
<keyword evidence="8 9" id="KW-0234">DNA repair</keyword>
<dbReference type="NCBIfam" id="NF003591">
    <property type="entry name" value="PRK05254.1-4"/>
    <property type="match status" value="1"/>
</dbReference>
<keyword evidence="14" id="KW-1185">Reference proteome</keyword>
<dbReference type="EMBL" id="LXIE01000001">
    <property type="protein sequence ID" value="OAD92423.1"/>
    <property type="molecule type" value="Genomic_DNA"/>
</dbReference>
<dbReference type="NCBIfam" id="NF003588">
    <property type="entry name" value="PRK05254.1-1"/>
    <property type="match status" value="1"/>
</dbReference>
<name>A0A1A9LGU5_9FLAO</name>
<dbReference type="RefSeq" id="WP_068760169.1">
    <property type="nucleotide sequence ID" value="NZ_LXIE01000001.1"/>
</dbReference>
<keyword evidence="9" id="KW-0963">Cytoplasm</keyword>
<dbReference type="InterPro" id="IPR005122">
    <property type="entry name" value="Uracil-DNA_glycosylase-like"/>
</dbReference>
<evidence type="ECO:0000256" key="4">
    <source>
        <dbReference type="ARBA" id="ARBA00012030"/>
    </source>
</evidence>
<evidence type="ECO:0000256" key="7">
    <source>
        <dbReference type="ARBA" id="ARBA00022801"/>
    </source>
</evidence>
<evidence type="ECO:0000256" key="3">
    <source>
        <dbReference type="ARBA" id="ARBA00008184"/>
    </source>
</evidence>
<dbReference type="Gene3D" id="3.40.470.10">
    <property type="entry name" value="Uracil-DNA glycosylase-like domain"/>
    <property type="match status" value="1"/>
</dbReference>
<keyword evidence="7 9" id="KW-0378">Hydrolase</keyword>
<dbReference type="EC" id="3.2.2.27" evidence="4 9"/>